<feature type="region of interest" description="Disordered" evidence="5">
    <location>
        <begin position="340"/>
        <end position="515"/>
    </location>
</feature>
<dbReference type="EMBL" id="JARKIE010000079">
    <property type="protein sequence ID" value="KAJ7688452.1"/>
    <property type="molecule type" value="Genomic_DNA"/>
</dbReference>
<dbReference type="PANTHER" id="PTHR12400">
    <property type="entry name" value="INOSITOL POLYPHOSPHATE KINASE"/>
    <property type="match status" value="1"/>
</dbReference>
<dbReference type="Gene3D" id="3.30.470.160">
    <property type="entry name" value="Inositol polyphosphate kinase"/>
    <property type="match status" value="1"/>
</dbReference>
<feature type="region of interest" description="Disordered" evidence="5">
    <location>
        <begin position="206"/>
        <end position="236"/>
    </location>
</feature>
<feature type="compositionally biased region" description="Polar residues" evidence="5">
    <location>
        <begin position="447"/>
        <end position="456"/>
    </location>
</feature>
<keyword evidence="7" id="KW-1185">Reference proteome</keyword>
<feature type="compositionally biased region" description="Polar residues" evidence="5">
    <location>
        <begin position="928"/>
        <end position="938"/>
    </location>
</feature>
<feature type="compositionally biased region" description="Low complexity" evidence="5">
    <location>
        <begin position="182"/>
        <end position="192"/>
    </location>
</feature>
<dbReference type="Pfam" id="PF03770">
    <property type="entry name" value="IPK"/>
    <property type="match status" value="1"/>
</dbReference>
<feature type="region of interest" description="Disordered" evidence="5">
    <location>
        <begin position="804"/>
        <end position="829"/>
    </location>
</feature>
<dbReference type="GO" id="GO:0032958">
    <property type="term" value="P:inositol phosphate biosynthetic process"/>
    <property type="evidence" value="ECO:0007669"/>
    <property type="project" value="InterPro"/>
</dbReference>
<reference evidence="6" key="1">
    <citation type="submission" date="2023-03" db="EMBL/GenBank/DDBJ databases">
        <title>Massive genome expansion in bonnet fungi (Mycena s.s.) driven by repeated elements and novel gene families across ecological guilds.</title>
        <authorList>
            <consortium name="Lawrence Berkeley National Laboratory"/>
            <person name="Harder C.B."/>
            <person name="Miyauchi S."/>
            <person name="Viragh M."/>
            <person name="Kuo A."/>
            <person name="Thoen E."/>
            <person name="Andreopoulos B."/>
            <person name="Lu D."/>
            <person name="Skrede I."/>
            <person name="Drula E."/>
            <person name="Henrissat B."/>
            <person name="Morin E."/>
            <person name="Kohler A."/>
            <person name="Barry K."/>
            <person name="LaButti K."/>
            <person name="Morin E."/>
            <person name="Salamov A."/>
            <person name="Lipzen A."/>
            <person name="Mereny Z."/>
            <person name="Hegedus B."/>
            <person name="Baldrian P."/>
            <person name="Stursova M."/>
            <person name="Weitz H."/>
            <person name="Taylor A."/>
            <person name="Grigoriev I.V."/>
            <person name="Nagy L.G."/>
            <person name="Martin F."/>
            <person name="Kauserud H."/>
        </authorList>
    </citation>
    <scope>NUCLEOTIDE SEQUENCE</scope>
    <source>
        <strain evidence="6">CBHHK067</strain>
    </source>
</reference>
<dbReference type="InterPro" id="IPR038286">
    <property type="entry name" value="IPK_sf"/>
</dbReference>
<feature type="region of interest" description="Disordered" evidence="5">
    <location>
        <begin position="83"/>
        <end position="192"/>
    </location>
</feature>
<dbReference type="GO" id="GO:0008440">
    <property type="term" value="F:inositol-1,4,5-trisphosphate 3-kinase activity"/>
    <property type="evidence" value="ECO:0007669"/>
    <property type="project" value="TreeGrafter"/>
</dbReference>
<evidence type="ECO:0000313" key="7">
    <source>
        <dbReference type="Proteomes" id="UP001221757"/>
    </source>
</evidence>
<evidence type="ECO:0000313" key="6">
    <source>
        <dbReference type="EMBL" id="KAJ7688452.1"/>
    </source>
</evidence>
<dbReference type="AlphaFoldDB" id="A0AAD7GCR7"/>
<dbReference type="GO" id="GO:0005634">
    <property type="term" value="C:nucleus"/>
    <property type="evidence" value="ECO:0007669"/>
    <property type="project" value="TreeGrafter"/>
</dbReference>
<feature type="region of interest" description="Disordered" evidence="5">
    <location>
        <begin position="1094"/>
        <end position="1130"/>
    </location>
</feature>
<dbReference type="EC" id="2.7.-.-" evidence="4"/>
<feature type="compositionally biased region" description="Low complexity" evidence="5">
    <location>
        <begin position="466"/>
        <end position="477"/>
    </location>
</feature>
<comment type="caution">
    <text evidence="6">The sequence shown here is derived from an EMBL/GenBank/DDBJ whole genome shotgun (WGS) entry which is preliminary data.</text>
</comment>
<evidence type="ECO:0000256" key="1">
    <source>
        <dbReference type="ARBA" id="ARBA00007374"/>
    </source>
</evidence>
<feature type="compositionally biased region" description="Low complexity" evidence="5">
    <location>
        <begin position="209"/>
        <end position="224"/>
    </location>
</feature>
<dbReference type="InterPro" id="IPR005522">
    <property type="entry name" value="IPK"/>
</dbReference>
<accession>A0AAD7GCR7</accession>
<feature type="compositionally biased region" description="Basic residues" evidence="5">
    <location>
        <begin position="141"/>
        <end position="151"/>
    </location>
</feature>
<evidence type="ECO:0000256" key="5">
    <source>
        <dbReference type="SAM" id="MobiDB-lite"/>
    </source>
</evidence>
<feature type="compositionally biased region" description="Acidic residues" evidence="5">
    <location>
        <begin position="808"/>
        <end position="818"/>
    </location>
</feature>
<dbReference type="GO" id="GO:0005737">
    <property type="term" value="C:cytoplasm"/>
    <property type="evidence" value="ECO:0007669"/>
    <property type="project" value="TreeGrafter"/>
</dbReference>
<dbReference type="GO" id="GO:0046854">
    <property type="term" value="P:phosphatidylinositol phosphate biosynthetic process"/>
    <property type="evidence" value="ECO:0007669"/>
    <property type="project" value="TreeGrafter"/>
</dbReference>
<feature type="compositionally biased region" description="Basic and acidic residues" evidence="5">
    <location>
        <begin position="1104"/>
        <end position="1120"/>
    </location>
</feature>
<keyword evidence="2 4" id="KW-0808">Transferase</keyword>
<organism evidence="6 7">
    <name type="scientific">Mycena rosella</name>
    <name type="common">Pink bonnet</name>
    <name type="synonym">Agaricus rosellus</name>
    <dbReference type="NCBI Taxonomy" id="1033263"/>
    <lineage>
        <taxon>Eukaryota</taxon>
        <taxon>Fungi</taxon>
        <taxon>Dikarya</taxon>
        <taxon>Basidiomycota</taxon>
        <taxon>Agaricomycotina</taxon>
        <taxon>Agaricomycetes</taxon>
        <taxon>Agaricomycetidae</taxon>
        <taxon>Agaricales</taxon>
        <taxon>Marasmiineae</taxon>
        <taxon>Mycenaceae</taxon>
        <taxon>Mycena</taxon>
    </lineage>
</organism>
<evidence type="ECO:0000256" key="3">
    <source>
        <dbReference type="ARBA" id="ARBA00022777"/>
    </source>
</evidence>
<feature type="region of interest" description="Disordered" evidence="5">
    <location>
        <begin position="741"/>
        <end position="776"/>
    </location>
</feature>
<dbReference type="PANTHER" id="PTHR12400:SF21">
    <property type="entry name" value="KINASE"/>
    <property type="match status" value="1"/>
</dbReference>
<feature type="compositionally biased region" description="Low complexity" evidence="5">
    <location>
        <begin position="382"/>
        <end position="391"/>
    </location>
</feature>
<name>A0AAD7GCR7_MYCRO</name>
<comment type="similarity">
    <text evidence="1 4">Belongs to the inositol phosphokinase (IPK) family.</text>
</comment>
<dbReference type="SUPFAM" id="SSF56104">
    <property type="entry name" value="SAICAR synthase-like"/>
    <property type="match status" value="1"/>
</dbReference>
<protein>
    <recommendedName>
        <fullName evidence="4">Kinase</fullName>
        <ecNumber evidence="4">2.7.-.-</ecNumber>
    </recommendedName>
</protein>
<evidence type="ECO:0000256" key="2">
    <source>
        <dbReference type="ARBA" id="ARBA00022679"/>
    </source>
</evidence>
<proteinExistence type="inferred from homology"/>
<feature type="compositionally biased region" description="Low complexity" evidence="5">
    <location>
        <begin position="108"/>
        <end position="127"/>
    </location>
</feature>
<dbReference type="Proteomes" id="UP001221757">
    <property type="component" value="Unassembled WGS sequence"/>
</dbReference>
<feature type="region of interest" description="Disordered" evidence="5">
    <location>
        <begin position="254"/>
        <end position="274"/>
    </location>
</feature>
<evidence type="ECO:0000256" key="4">
    <source>
        <dbReference type="RuleBase" id="RU363090"/>
    </source>
</evidence>
<feature type="region of interest" description="Disordered" evidence="5">
    <location>
        <begin position="912"/>
        <end position="938"/>
    </location>
</feature>
<keyword evidence="3 4" id="KW-0418">Kinase</keyword>
<sequence>MVALEVLEACLKADERREIATGGIKIASTHTRQKVVSPDSVEARFTNVDHPITPTWKVCSTVAQRSRFVKALEPRAVQIQSVTRSSFVDTKRAKSNESKGGQFPLSPPTSGSATAASSPHLPSASPSECDLSETTLSSAFHRSKSPKKHCKDRNATDSDGYVTERSSPRHIPRTSQARRNAARALTLPSSSSSALAQLLSDANTARPLSGRSYSSSSGSSYSSSHGTGDLPSHHSTAGIGRKVAATLQLFKETKEDSTGGVSGARAGSSKRTDDVAEAKFQFVKRSEWPDRESAAVRREKSMTALRRVRTRESVLQDDAEILSGGKSPVRETLVHDLAQWREDVTNQQESGRGRRRERPVDDEPVFEIDLSTPRVYPPSPSPSRSRSSRLPALRFQNDASPRAATHSRTPTSELPPFTTAPRPPTRSPSHVQVPQPPSHHIAPISPLESTGFSPWSTDDDESAWETASATTSTSTTSLGIPNSHANLAPSHSHLNDHRPPTAHSQNEGDEPKYSGLLDLDLDVSQEHLPHIPLRPFRNQVGGHSAITSSQSRPSPLVSRENLFYESVEREAPPLLGYIPRYLGVMLVTYRRVPKAPGSPTSTHELPRPARPPCRKAITDGPRLRSDCIDIHEAGLGEQEERGTLTQTKLRCPRLFLTGTAISFLGGCYAAVAIAPYLSQMPPCPSPLILTARPSPLARYPPFVTSEMDAPTPVNSPNQSSRAFPAKLGGEKLTSRQFLVKSASDEESGLGRPSMATHSSHPTPHSPWFGGTGSTTVNTKLKDHVFSTVLRRFRRRTGGRLAVDSRIDDDGDVADGEGDGDTRLPRRTRSGKIQPLISQVDRLRGSDTVSPIRRVQSESMMASPAKLEALAMEEHRSKNMIDVFDMDFDEASEAFDRASPTWHDVELSPSISRRRSRSRSLDFGASPPQIMSHSHSFSLDTPSLPELDPSVTRQNHFILMEDLTGRLKRPCVMDLKMGTRQHGLDATTAKKKSQRKKCDRTTSRSLGVWNHVTQSYVAQDKYMGRDVRPEAFPSVLASFLYDGERLLAYQIPILLQKLYGLARIINRLKGYRFYGCSLLLIYDGDRELQDTLRSSLLEQPSSRSKRGESLERHNHRTDYTKTSETPSLRRTHSEDLLVGPVAKRGRRKRGEINVRIVDFAHTTSGRDWLPYSELNDPPELTTKGYAADVDPETGLIYARFPPHYPEEADRGFLFGLRSLAATLEQIWNDERIRRIKACRDDSSIAEPRLPPLPTDGKEIFEEIFGNPVEDEDPGMIST</sequence>
<dbReference type="GO" id="GO:0000824">
    <property type="term" value="F:inositol-1,4,5,6-tetrakisphosphate 3-kinase activity"/>
    <property type="evidence" value="ECO:0007669"/>
    <property type="project" value="TreeGrafter"/>
</dbReference>
<gene>
    <name evidence="6" type="ORF">B0H17DRAFT_1135670</name>
</gene>